<reference evidence="1 2" key="1">
    <citation type="submission" date="2023-07" db="EMBL/GenBank/DDBJ databases">
        <title>Sequencing the genomes of 1000 actinobacteria strains.</title>
        <authorList>
            <person name="Klenk H.-P."/>
        </authorList>
    </citation>
    <scope>NUCLEOTIDE SEQUENCE [LARGE SCALE GENOMIC DNA]</scope>
    <source>
        <strain evidence="1 2">DSM 44388</strain>
    </source>
</reference>
<dbReference type="InterPro" id="IPR036102">
    <property type="entry name" value="OsmC/Ohrsf"/>
</dbReference>
<evidence type="ECO:0000313" key="2">
    <source>
        <dbReference type="Proteomes" id="UP001235712"/>
    </source>
</evidence>
<sequence length="142" mass="15344">MSDDNRSVSIERLEEGVYLATNKRGDTLRFGSKADDAFTPVELLLAAIAGCSAVDVDVVTGRRAAPEHFEAKVDATYVRENGENSLRDIVLTFDVRFPEGEAGDGARMLLPRAIKASHDRTCTVSRTIESGAQITVRTAGSE</sequence>
<dbReference type="RefSeq" id="WP_307246101.1">
    <property type="nucleotide sequence ID" value="NZ_JAUSQZ010000001.1"/>
</dbReference>
<protein>
    <submittedName>
        <fullName evidence="1">OsmC-like protein</fullName>
    </submittedName>
</protein>
<dbReference type="InterPro" id="IPR015946">
    <property type="entry name" value="KH_dom-like_a/b"/>
</dbReference>
<dbReference type="Proteomes" id="UP001235712">
    <property type="component" value="Unassembled WGS sequence"/>
</dbReference>
<name>A0ABT9P883_9ACTN</name>
<dbReference type="Gene3D" id="3.30.300.20">
    <property type="match status" value="1"/>
</dbReference>
<dbReference type="InterPro" id="IPR003718">
    <property type="entry name" value="OsmC/Ohr_fam"/>
</dbReference>
<proteinExistence type="predicted"/>
<accession>A0ABT9P883</accession>
<gene>
    <name evidence="1" type="ORF">J2S57_004426</name>
</gene>
<dbReference type="PANTHER" id="PTHR34352">
    <property type="entry name" value="PROTEIN YHFA"/>
    <property type="match status" value="1"/>
</dbReference>
<organism evidence="1 2">
    <name type="scientific">Kineosporia succinea</name>
    <dbReference type="NCBI Taxonomy" id="84632"/>
    <lineage>
        <taxon>Bacteria</taxon>
        <taxon>Bacillati</taxon>
        <taxon>Actinomycetota</taxon>
        <taxon>Actinomycetes</taxon>
        <taxon>Kineosporiales</taxon>
        <taxon>Kineosporiaceae</taxon>
        <taxon>Kineosporia</taxon>
    </lineage>
</organism>
<keyword evidence="2" id="KW-1185">Reference proteome</keyword>
<dbReference type="PANTHER" id="PTHR34352:SF1">
    <property type="entry name" value="PROTEIN YHFA"/>
    <property type="match status" value="1"/>
</dbReference>
<evidence type="ECO:0000313" key="1">
    <source>
        <dbReference type="EMBL" id="MDP9828677.1"/>
    </source>
</evidence>
<dbReference type="Pfam" id="PF02566">
    <property type="entry name" value="OsmC"/>
    <property type="match status" value="1"/>
</dbReference>
<comment type="caution">
    <text evidence="1">The sequence shown here is derived from an EMBL/GenBank/DDBJ whole genome shotgun (WGS) entry which is preliminary data.</text>
</comment>
<dbReference type="EMBL" id="JAUSQZ010000001">
    <property type="protein sequence ID" value="MDP9828677.1"/>
    <property type="molecule type" value="Genomic_DNA"/>
</dbReference>
<dbReference type="SUPFAM" id="SSF82784">
    <property type="entry name" value="OsmC-like"/>
    <property type="match status" value="1"/>
</dbReference>